<organism evidence="1">
    <name type="scientific">Guillardia theta (strain CCMP2712)</name>
    <name type="common">Cryptophyte</name>
    <dbReference type="NCBI Taxonomy" id="905079"/>
    <lineage>
        <taxon>Eukaryota</taxon>
        <taxon>Cryptophyceae</taxon>
        <taxon>Pyrenomonadales</taxon>
        <taxon>Geminigeraceae</taxon>
        <taxon>Guillardia</taxon>
    </lineage>
</organism>
<dbReference type="EnsemblProtists" id="EKX47041">
    <property type="protein sequence ID" value="EKX47041"/>
    <property type="gene ID" value="GUITHDRAFT_152139"/>
</dbReference>
<reference evidence="3" key="2">
    <citation type="submission" date="2012-11" db="EMBL/GenBank/DDBJ databases">
        <authorList>
            <person name="Kuo A."/>
            <person name="Curtis B.A."/>
            <person name="Tanifuji G."/>
            <person name="Burki F."/>
            <person name="Gruber A."/>
            <person name="Irimia M."/>
            <person name="Maruyama S."/>
            <person name="Arias M.C."/>
            <person name="Ball S.G."/>
            <person name="Gile G.H."/>
            <person name="Hirakawa Y."/>
            <person name="Hopkins J.F."/>
            <person name="Rensing S.A."/>
            <person name="Schmutz J."/>
            <person name="Symeonidi A."/>
            <person name="Elias M."/>
            <person name="Eveleigh R.J."/>
            <person name="Herman E.K."/>
            <person name="Klute M.J."/>
            <person name="Nakayama T."/>
            <person name="Obornik M."/>
            <person name="Reyes-Prieto A."/>
            <person name="Armbrust E.V."/>
            <person name="Aves S.J."/>
            <person name="Beiko R.G."/>
            <person name="Coutinho P."/>
            <person name="Dacks J.B."/>
            <person name="Durnford D.G."/>
            <person name="Fast N.M."/>
            <person name="Green B.R."/>
            <person name="Grisdale C."/>
            <person name="Hempe F."/>
            <person name="Henrissat B."/>
            <person name="Hoppner M.P."/>
            <person name="Ishida K.-I."/>
            <person name="Kim E."/>
            <person name="Koreny L."/>
            <person name="Kroth P.G."/>
            <person name="Liu Y."/>
            <person name="Malik S.-B."/>
            <person name="Maier U.G."/>
            <person name="McRose D."/>
            <person name="Mock T."/>
            <person name="Neilson J.A."/>
            <person name="Onodera N.T."/>
            <person name="Poole A.M."/>
            <person name="Pritham E.J."/>
            <person name="Richards T.A."/>
            <person name="Rocap G."/>
            <person name="Roy S.W."/>
            <person name="Sarai C."/>
            <person name="Schaack S."/>
            <person name="Shirato S."/>
            <person name="Slamovits C.H."/>
            <person name="Spencer D.F."/>
            <person name="Suzuki S."/>
            <person name="Worden A.Z."/>
            <person name="Zauner S."/>
            <person name="Barry K."/>
            <person name="Bell C."/>
            <person name="Bharti A.K."/>
            <person name="Crow J.A."/>
            <person name="Grimwood J."/>
            <person name="Kramer R."/>
            <person name="Lindquist E."/>
            <person name="Lucas S."/>
            <person name="Salamov A."/>
            <person name="McFadden G.I."/>
            <person name="Lane C.E."/>
            <person name="Keeling P.J."/>
            <person name="Gray M.W."/>
            <person name="Grigoriev I.V."/>
            <person name="Archibald J.M."/>
        </authorList>
    </citation>
    <scope>NUCLEOTIDE SEQUENCE</scope>
    <source>
        <strain evidence="3">CCMP2712</strain>
    </source>
</reference>
<proteinExistence type="predicted"/>
<dbReference type="KEGG" id="gtt:GUITHDRAFT_152139"/>
<keyword evidence="3" id="KW-1185">Reference proteome</keyword>
<sequence length="181" mass="20906">MEHQLHQSESMYKMQMERTNERLKHYERALFDTRQVLAMKDTKIAQLETNLSRMVNSDQAAKSAQEIQRENGGMRVQHVDTNVVSYGRSPQMAVQPLQRYSPKSEGEQRSVMYQEANVSKVPLQVGSDESPIGVASVSTSNAGYVQRMPMQRSNEYYPPATNHMQQMQQMHPGRYDENQFF</sequence>
<dbReference type="EMBL" id="JH992991">
    <property type="protein sequence ID" value="EKX47041.1"/>
    <property type="molecule type" value="Genomic_DNA"/>
</dbReference>
<reference evidence="1 3" key="1">
    <citation type="journal article" date="2012" name="Nature">
        <title>Algal genomes reveal evolutionary mosaicism and the fate of nucleomorphs.</title>
        <authorList>
            <consortium name="DOE Joint Genome Institute"/>
            <person name="Curtis B.A."/>
            <person name="Tanifuji G."/>
            <person name="Burki F."/>
            <person name="Gruber A."/>
            <person name="Irimia M."/>
            <person name="Maruyama S."/>
            <person name="Arias M.C."/>
            <person name="Ball S.G."/>
            <person name="Gile G.H."/>
            <person name="Hirakawa Y."/>
            <person name="Hopkins J.F."/>
            <person name="Kuo A."/>
            <person name="Rensing S.A."/>
            <person name="Schmutz J."/>
            <person name="Symeonidi A."/>
            <person name="Elias M."/>
            <person name="Eveleigh R.J."/>
            <person name="Herman E.K."/>
            <person name="Klute M.J."/>
            <person name="Nakayama T."/>
            <person name="Obornik M."/>
            <person name="Reyes-Prieto A."/>
            <person name="Armbrust E.V."/>
            <person name="Aves S.J."/>
            <person name="Beiko R.G."/>
            <person name="Coutinho P."/>
            <person name="Dacks J.B."/>
            <person name="Durnford D.G."/>
            <person name="Fast N.M."/>
            <person name="Green B.R."/>
            <person name="Grisdale C.J."/>
            <person name="Hempel F."/>
            <person name="Henrissat B."/>
            <person name="Hoppner M.P."/>
            <person name="Ishida K."/>
            <person name="Kim E."/>
            <person name="Koreny L."/>
            <person name="Kroth P.G."/>
            <person name="Liu Y."/>
            <person name="Malik S.B."/>
            <person name="Maier U.G."/>
            <person name="McRose D."/>
            <person name="Mock T."/>
            <person name="Neilson J.A."/>
            <person name="Onodera N.T."/>
            <person name="Poole A.M."/>
            <person name="Pritham E.J."/>
            <person name="Richards T.A."/>
            <person name="Rocap G."/>
            <person name="Roy S.W."/>
            <person name="Sarai C."/>
            <person name="Schaack S."/>
            <person name="Shirato S."/>
            <person name="Slamovits C.H."/>
            <person name="Spencer D.F."/>
            <person name="Suzuki S."/>
            <person name="Worden A.Z."/>
            <person name="Zauner S."/>
            <person name="Barry K."/>
            <person name="Bell C."/>
            <person name="Bharti A.K."/>
            <person name="Crow J.A."/>
            <person name="Grimwood J."/>
            <person name="Kramer R."/>
            <person name="Lindquist E."/>
            <person name="Lucas S."/>
            <person name="Salamov A."/>
            <person name="McFadden G.I."/>
            <person name="Lane C.E."/>
            <person name="Keeling P.J."/>
            <person name="Gray M.W."/>
            <person name="Grigoriev I.V."/>
            <person name="Archibald J.M."/>
        </authorList>
    </citation>
    <scope>NUCLEOTIDE SEQUENCE</scope>
    <source>
        <strain evidence="1 3">CCMP2712</strain>
    </source>
</reference>
<evidence type="ECO:0000313" key="3">
    <source>
        <dbReference type="Proteomes" id="UP000011087"/>
    </source>
</evidence>
<name>L1JEW6_GUITC</name>
<dbReference type="Proteomes" id="UP000011087">
    <property type="component" value="Unassembled WGS sequence"/>
</dbReference>
<dbReference type="GeneID" id="17303788"/>
<dbReference type="PaxDb" id="55529-EKX47041"/>
<evidence type="ECO:0000313" key="1">
    <source>
        <dbReference type="EMBL" id="EKX47041.1"/>
    </source>
</evidence>
<evidence type="ECO:0000313" key="2">
    <source>
        <dbReference type="EnsemblProtists" id="EKX47041"/>
    </source>
</evidence>
<dbReference type="AlphaFoldDB" id="L1JEW6"/>
<dbReference type="HOGENOM" id="CLU_1491772_0_0_1"/>
<protein>
    <submittedName>
        <fullName evidence="1 2">Uncharacterized protein</fullName>
    </submittedName>
</protein>
<dbReference type="RefSeq" id="XP_005834021.1">
    <property type="nucleotide sequence ID" value="XM_005833964.1"/>
</dbReference>
<accession>L1JEW6</accession>
<reference evidence="2" key="3">
    <citation type="submission" date="2016-03" db="UniProtKB">
        <authorList>
            <consortium name="EnsemblProtists"/>
        </authorList>
    </citation>
    <scope>IDENTIFICATION</scope>
</reference>
<gene>
    <name evidence="1" type="ORF">GUITHDRAFT_152139</name>
</gene>